<evidence type="ECO:0000256" key="9">
    <source>
        <dbReference type="ARBA" id="ARBA00023118"/>
    </source>
</evidence>
<name>A0A1G4G554_9BACT</name>
<dbReference type="SMART" id="SM00490">
    <property type="entry name" value="HELICc"/>
    <property type="match status" value="1"/>
</dbReference>
<comment type="similarity">
    <text evidence="2">In the central section; belongs to the CRISPR-associated helicase Cas3 family.</text>
</comment>
<evidence type="ECO:0000256" key="5">
    <source>
        <dbReference type="ARBA" id="ARBA00022741"/>
    </source>
</evidence>
<dbReference type="InterPro" id="IPR027417">
    <property type="entry name" value="P-loop_NTPase"/>
</dbReference>
<gene>
    <name evidence="11" type="primary">cas3</name>
    <name evidence="11" type="ORF">ING2E5A_0827</name>
</gene>
<evidence type="ECO:0000259" key="10">
    <source>
        <dbReference type="PROSITE" id="PS51643"/>
    </source>
</evidence>
<accession>A0A1G4G554</accession>
<dbReference type="GO" id="GO:0003677">
    <property type="term" value="F:DNA binding"/>
    <property type="evidence" value="ECO:0007669"/>
    <property type="project" value="InterPro"/>
</dbReference>
<dbReference type="Gene3D" id="3.40.50.300">
    <property type="entry name" value="P-loop containing nucleotide triphosphate hydrolases"/>
    <property type="match status" value="2"/>
</dbReference>
<dbReference type="GO" id="GO:0004518">
    <property type="term" value="F:nuclease activity"/>
    <property type="evidence" value="ECO:0007669"/>
    <property type="project" value="UniProtKB-KW"/>
</dbReference>
<keyword evidence="3" id="KW-0540">Nuclease</keyword>
<evidence type="ECO:0000256" key="7">
    <source>
        <dbReference type="ARBA" id="ARBA00022806"/>
    </source>
</evidence>
<dbReference type="EMBL" id="LT608328">
    <property type="protein sequence ID" value="SCM56329.1"/>
    <property type="molecule type" value="Genomic_DNA"/>
</dbReference>
<keyword evidence="8" id="KW-0067">ATP-binding</keyword>
<dbReference type="GO" id="GO:0051607">
    <property type="term" value="P:defense response to virus"/>
    <property type="evidence" value="ECO:0007669"/>
    <property type="project" value="UniProtKB-KW"/>
</dbReference>
<dbReference type="InterPro" id="IPR006935">
    <property type="entry name" value="Helicase/UvrB_N"/>
</dbReference>
<dbReference type="GO" id="GO:0046872">
    <property type="term" value="F:metal ion binding"/>
    <property type="evidence" value="ECO:0007669"/>
    <property type="project" value="UniProtKB-KW"/>
</dbReference>
<evidence type="ECO:0000313" key="11">
    <source>
        <dbReference type="EMBL" id="SCM56329.1"/>
    </source>
</evidence>
<keyword evidence="7 11" id="KW-0347">Helicase</keyword>
<dbReference type="InterPro" id="IPR006474">
    <property type="entry name" value="Helicase_Cas3_CRISPR-ass_core"/>
</dbReference>
<comment type="similarity">
    <text evidence="1">In the N-terminal section; belongs to the CRISPR-associated nuclease Cas3-HD family.</text>
</comment>
<dbReference type="PROSITE" id="PS51643">
    <property type="entry name" value="HD_CAS3"/>
    <property type="match status" value="1"/>
</dbReference>
<dbReference type="Pfam" id="PF04851">
    <property type="entry name" value="ResIII"/>
    <property type="match status" value="1"/>
</dbReference>
<keyword evidence="9" id="KW-0051">Antiviral defense</keyword>
<dbReference type="Proteomes" id="UP000178485">
    <property type="component" value="Chromosome i"/>
</dbReference>
<keyword evidence="12" id="KW-1185">Reference proteome</keyword>
<dbReference type="GO" id="GO:0005524">
    <property type="term" value="F:ATP binding"/>
    <property type="evidence" value="ECO:0007669"/>
    <property type="project" value="UniProtKB-KW"/>
</dbReference>
<dbReference type="KEGG" id="pmuc:ING2E5A_0827"/>
<keyword evidence="4" id="KW-0479">Metal-binding</keyword>
<dbReference type="CDD" id="cd09641">
    <property type="entry name" value="Cas3''_I"/>
    <property type="match status" value="1"/>
</dbReference>
<dbReference type="Pfam" id="PF22590">
    <property type="entry name" value="Cas3-like_C_2"/>
    <property type="match status" value="1"/>
</dbReference>
<keyword evidence="5" id="KW-0547">Nucleotide-binding</keyword>
<dbReference type="InterPro" id="IPR001650">
    <property type="entry name" value="Helicase_C-like"/>
</dbReference>
<evidence type="ECO:0000256" key="6">
    <source>
        <dbReference type="ARBA" id="ARBA00022801"/>
    </source>
</evidence>
<dbReference type="NCBIfam" id="TIGR01596">
    <property type="entry name" value="cas3_HD"/>
    <property type="match status" value="1"/>
</dbReference>
<dbReference type="RefSeq" id="WP_083373176.1">
    <property type="nucleotide sequence ID" value="NZ_LT608328.1"/>
</dbReference>
<sequence>MEELISHKKSLQLQNKELLSSNIEVLSHGEKLLVNHLSEVASIAKATMEGKGYRFVVKENEITNRQLADLVWISAISHDIAKATSYFQEYIRNPESEHTNLKNHSLLSSVFAYFAARRYCEQQFKDEILPELLPVLILIAVKRHHGNIQNLQKEVLFSNEEIEYLSVQVESIHEASVESILSSLFSQGPIKVTWGDFLVFWKSAVFQQQLKDFRFDFKFNYPKLDEKTRVELYNLFQVIYSALMYSDKNDVILQDVKTASKTTDIGGCLNRYREENGFNIPGSEINRFKNEAYFTTLQHLEKVFTPGRHLYSITLPTGLGKTLTAFSVAGRMRSLAGNSDAKIVIVIPYTSIIDQNFEVYREVLATDSSEVLLKHHHLSEPKYKDGSEKVYNENQSQFLIETWQSETIVTTFVQFLETILSMDKTKLMKLVNLRNAVVLLDEIQTIPYELWETVRKVFLSLGETLNIYFVLISATQPLIFTPGKDIVELVPDYRKYFGMFNRTRLHYHNEKIAFETFINIISDYTRDESKKDVLVILNTKKAAKHCFEELIVQGEEDTDNTEYYFLSTLVTPYERKEIIRKIKAKSNKRKIIVSTQLIEAGVDISVDTIFRQLSPIDSIIQSAGRANRYSEKEHVADIFLYDINDEHGRATTRIYGSDLMLKTRNTLTGIDVVEEREYLEIIDRYYKEVRKQSDETSSDLLDAIGTLRFMEIDLKLIEERETESVFIQLNEEAKDIWESYVALYEEDMKPWERKAKFASFKSLFYDYVINVPIPYGESKINFDSEQIHGFYLSKLEQPSTFYSYSSKDTRVNTGYNTDKTAILF</sequence>
<dbReference type="InterPro" id="IPR054712">
    <property type="entry name" value="Cas3-like_dom"/>
</dbReference>
<dbReference type="NCBIfam" id="TIGR01587">
    <property type="entry name" value="cas3_core"/>
    <property type="match status" value="1"/>
</dbReference>
<evidence type="ECO:0000256" key="3">
    <source>
        <dbReference type="ARBA" id="ARBA00022722"/>
    </source>
</evidence>
<dbReference type="Gene3D" id="1.10.3210.30">
    <property type="match status" value="1"/>
</dbReference>
<dbReference type="GO" id="GO:0004386">
    <property type="term" value="F:helicase activity"/>
    <property type="evidence" value="ECO:0007669"/>
    <property type="project" value="UniProtKB-KW"/>
</dbReference>
<evidence type="ECO:0000256" key="4">
    <source>
        <dbReference type="ARBA" id="ARBA00022723"/>
    </source>
</evidence>
<dbReference type="Pfam" id="PF18019">
    <property type="entry name" value="Cas3_HD"/>
    <property type="match status" value="1"/>
</dbReference>
<proteinExistence type="inferred from homology"/>
<dbReference type="InterPro" id="IPR038257">
    <property type="entry name" value="CRISPR-assoc_Cas3_HD_sf"/>
</dbReference>
<dbReference type="STRING" id="1642646.ING2E5A_0827"/>
<evidence type="ECO:0000256" key="2">
    <source>
        <dbReference type="ARBA" id="ARBA00009046"/>
    </source>
</evidence>
<reference evidence="11 12" key="1">
    <citation type="submission" date="2016-08" db="EMBL/GenBank/DDBJ databases">
        <authorList>
            <person name="Seilhamer J.J."/>
        </authorList>
    </citation>
    <scope>NUCLEOTIDE SEQUENCE [LARGE SCALE GENOMIC DNA]</scope>
    <source>
        <strain evidence="11">ING2-E5A</strain>
    </source>
</reference>
<evidence type="ECO:0000256" key="8">
    <source>
        <dbReference type="ARBA" id="ARBA00022840"/>
    </source>
</evidence>
<evidence type="ECO:0000313" key="12">
    <source>
        <dbReference type="Proteomes" id="UP000178485"/>
    </source>
</evidence>
<dbReference type="CDD" id="cd18785">
    <property type="entry name" value="SF2_C"/>
    <property type="match status" value="1"/>
</dbReference>
<keyword evidence="6 11" id="KW-0378">Hydrolase</keyword>
<evidence type="ECO:0000256" key="1">
    <source>
        <dbReference type="ARBA" id="ARBA00006847"/>
    </source>
</evidence>
<dbReference type="InterPro" id="IPR006483">
    <property type="entry name" value="CRISPR-assoc_Cas3_HD"/>
</dbReference>
<protein>
    <submittedName>
        <fullName evidence="11">CRISPR-associated nuclease/helicase Cas3</fullName>
        <ecNumber evidence="11">3.1.-.-</ecNumber>
    </submittedName>
</protein>
<feature type="domain" description="HD Cas3-type" evidence="10">
    <location>
        <begin position="26"/>
        <end position="249"/>
    </location>
</feature>
<dbReference type="SUPFAM" id="SSF52540">
    <property type="entry name" value="P-loop containing nucleoside triphosphate hydrolases"/>
    <property type="match status" value="1"/>
</dbReference>
<dbReference type="CDD" id="cd17930">
    <property type="entry name" value="DEXHc_cas3"/>
    <property type="match status" value="1"/>
</dbReference>
<organism evidence="11 12">
    <name type="scientific">Petrimonas mucosa</name>
    <dbReference type="NCBI Taxonomy" id="1642646"/>
    <lineage>
        <taxon>Bacteria</taxon>
        <taxon>Pseudomonadati</taxon>
        <taxon>Bacteroidota</taxon>
        <taxon>Bacteroidia</taxon>
        <taxon>Bacteroidales</taxon>
        <taxon>Dysgonomonadaceae</taxon>
        <taxon>Petrimonas</taxon>
    </lineage>
</organism>
<dbReference type="AlphaFoldDB" id="A0A1G4G554"/>
<dbReference type="GO" id="GO:0016787">
    <property type="term" value="F:hydrolase activity"/>
    <property type="evidence" value="ECO:0007669"/>
    <property type="project" value="UniProtKB-KW"/>
</dbReference>
<dbReference type="EC" id="3.1.-.-" evidence="11"/>